<dbReference type="GO" id="GO:0015230">
    <property type="term" value="F:FAD transmembrane transporter activity"/>
    <property type="evidence" value="ECO:0007669"/>
    <property type="project" value="TreeGrafter"/>
</dbReference>
<dbReference type="GO" id="GO:0015228">
    <property type="term" value="F:coenzyme A transmembrane transporter activity"/>
    <property type="evidence" value="ECO:0007669"/>
    <property type="project" value="TreeGrafter"/>
</dbReference>
<dbReference type="PANTHER" id="PTHR45939:SF5">
    <property type="entry name" value="PEROXISOMAL MEMBRANE PROTEIN PMP34"/>
    <property type="match status" value="1"/>
</dbReference>
<comment type="similarity">
    <text evidence="2 10">Belongs to the mitochondrial carrier (TC 2.A.29) family.</text>
</comment>
<evidence type="ECO:0000256" key="7">
    <source>
        <dbReference type="ARBA" id="ARBA00023136"/>
    </source>
</evidence>
<name>A0A194S970_RHOGW</name>
<gene>
    <name evidence="12" type="ORF">RHOBADRAFT_49409</name>
</gene>
<keyword evidence="3 10" id="KW-0813">Transport</keyword>
<feature type="repeat" description="Solcar" evidence="9">
    <location>
        <begin position="5"/>
        <end position="90"/>
    </location>
</feature>
<proteinExistence type="inferred from homology"/>
<dbReference type="EMBL" id="KQ474075">
    <property type="protein sequence ID" value="KPV77129.1"/>
    <property type="molecule type" value="Genomic_DNA"/>
</dbReference>
<dbReference type="InterPro" id="IPR052217">
    <property type="entry name" value="Mito/Peroxisomal_Carrier"/>
</dbReference>
<dbReference type="GO" id="GO:0005778">
    <property type="term" value="C:peroxisomal membrane"/>
    <property type="evidence" value="ECO:0007669"/>
    <property type="project" value="UniProtKB-SubCell"/>
</dbReference>
<sequence>MVAVSDSAVHAISGAAGGCIAMAVTYPLVNLSTRSQVEAKTKRESTRSAVLKVIQRDGVAGLYDGLSSSLVGIAVTNGIYYLCFEEARNLVLKSRKSSRATLSMLESIFVSAAAGCATSVLSNPIWVVNTRQTVRTTVASDTSSGASAKKVVEKRRTIWQTILDILRSDGPGAFFHGLGPALILVSNPILQFTLFEQLKNLILRRRALRLTKGSAGAPPLTDLDFFLLGAVTKLFATSVTYPYLTVKARMQAGNAVGKSYTSSFDGLRKIVAAEGPQGLYKGIGPKLTQSVATAALLFLAKEKIYLATRKALIKTAAKAVA</sequence>
<evidence type="ECO:0000256" key="9">
    <source>
        <dbReference type="PROSITE-ProRule" id="PRU00282"/>
    </source>
</evidence>
<dbReference type="Proteomes" id="UP000053890">
    <property type="component" value="Unassembled WGS sequence"/>
</dbReference>
<dbReference type="GO" id="GO:0005347">
    <property type="term" value="F:ATP transmembrane transporter activity"/>
    <property type="evidence" value="ECO:0007669"/>
    <property type="project" value="TreeGrafter"/>
</dbReference>
<dbReference type="SUPFAM" id="SSF103506">
    <property type="entry name" value="Mitochondrial carrier"/>
    <property type="match status" value="1"/>
</dbReference>
<dbReference type="OrthoDB" id="2019556at2759"/>
<organism evidence="12 13">
    <name type="scientific">Rhodotorula graminis (strain WP1)</name>
    <dbReference type="NCBI Taxonomy" id="578459"/>
    <lineage>
        <taxon>Eukaryota</taxon>
        <taxon>Fungi</taxon>
        <taxon>Dikarya</taxon>
        <taxon>Basidiomycota</taxon>
        <taxon>Pucciniomycotina</taxon>
        <taxon>Microbotryomycetes</taxon>
        <taxon>Sporidiobolales</taxon>
        <taxon>Sporidiobolaceae</taxon>
        <taxon>Rhodotorula</taxon>
    </lineage>
</organism>
<evidence type="ECO:0000256" key="5">
    <source>
        <dbReference type="ARBA" id="ARBA00022737"/>
    </source>
</evidence>
<dbReference type="PANTHER" id="PTHR45939">
    <property type="entry name" value="PEROXISOMAL MEMBRANE PROTEIN PMP34-RELATED"/>
    <property type="match status" value="1"/>
</dbReference>
<evidence type="ECO:0000256" key="1">
    <source>
        <dbReference type="ARBA" id="ARBA00004585"/>
    </source>
</evidence>
<evidence type="ECO:0000313" key="13">
    <source>
        <dbReference type="Proteomes" id="UP000053890"/>
    </source>
</evidence>
<reference evidence="12 13" key="1">
    <citation type="journal article" date="2015" name="Front. Microbiol.">
        <title>Genome sequence of the plant growth promoting endophytic yeast Rhodotorula graminis WP1.</title>
        <authorList>
            <person name="Firrincieli A."/>
            <person name="Otillar R."/>
            <person name="Salamov A."/>
            <person name="Schmutz J."/>
            <person name="Khan Z."/>
            <person name="Redman R.S."/>
            <person name="Fleck N.D."/>
            <person name="Lindquist E."/>
            <person name="Grigoriev I.V."/>
            <person name="Doty S.L."/>
        </authorList>
    </citation>
    <scope>NUCLEOTIDE SEQUENCE [LARGE SCALE GENOMIC DNA]</scope>
    <source>
        <strain evidence="12 13">WP1</strain>
    </source>
</reference>
<evidence type="ECO:0000256" key="11">
    <source>
        <dbReference type="SAM" id="Phobius"/>
    </source>
</evidence>
<evidence type="ECO:0008006" key="14">
    <source>
        <dbReference type="Google" id="ProtNLM"/>
    </source>
</evidence>
<feature type="transmembrane region" description="Helical" evidence="11">
    <location>
        <begin position="105"/>
        <end position="126"/>
    </location>
</feature>
<evidence type="ECO:0000313" key="12">
    <source>
        <dbReference type="EMBL" id="KPV77129.1"/>
    </source>
</evidence>
<dbReference type="GeneID" id="28975694"/>
<dbReference type="GO" id="GO:0051724">
    <property type="term" value="F:NAD transmembrane transporter activity"/>
    <property type="evidence" value="ECO:0007669"/>
    <property type="project" value="TreeGrafter"/>
</dbReference>
<feature type="repeat" description="Solcar" evidence="9">
    <location>
        <begin position="220"/>
        <end position="307"/>
    </location>
</feature>
<evidence type="ECO:0000256" key="4">
    <source>
        <dbReference type="ARBA" id="ARBA00022692"/>
    </source>
</evidence>
<dbReference type="OMA" id="QFMMYEL"/>
<keyword evidence="13" id="KW-1185">Reference proteome</keyword>
<dbReference type="AlphaFoldDB" id="A0A194S970"/>
<evidence type="ECO:0000256" key="10">
    <source>
        <dbReference type="RuleBase" id="RU000488"/>
    </source>
</evidence>
<dbReference type="STRING" id="578459.A0A194S970"/>
<dbReference type="GO" id="GO:0044610">
    <property type="term" value="F:FMN transmembrane transporter activity"/>
    <property type="evidence" value="ECO:0007669"/>
    <property type="project" value="TreeGrafter"/>
</dbReference>
<dbReference type="PROSITE" id="PS50920">
    <property type="entry name" value="SOLCAR"/>
    <property type="match status" value="3"/>
</dbReference>
<dbReference type="Pfam" id="PF00153">
    <property type="entry name" value="Mito_carr"/>
    <property type="match status" value="3"/>
</dbReference>
<evidence type="ECO:0000256" key="6">
    <source>
        <dbReference type="ARBA" id="ARBA00022989"/>
    </source>
</evidence>
<evidence type="ECO:0000256" key="3">
    <source>
        <dbReference type="ARBA" id="ARBA00022448"/>
    </source>
</evidence>
<accession>A0A194S970</accession>
<dbReference type="RefSeq" id="XP_018273178.1">
    <property type="nucleotide sequence ID" value="XM_018415246.1"/>
</dbReference>
<feature type="repeat" description="Solcar" evidence="9">
    <location>
        <begin position="102"/>
        <end position="201"/>
    </location>
</feature>
<evidence type="ECO:0000256" key="8">
    <source>
        <dbReference type="ARBA" id="ARBA00023140"/>
    </source>
</evidence>
<dbReference type="InterPro" id="IPR023395">
    <property type="entry name" value="MCP_dom_sf"/>
</dbReference>
<keyword evidence="8" id="KW-0576">Peroxisome</keyword>
<dbReference type="GO" id="GO:0015217">
    <property type="term" value="F:ADP transmembrane transporter activity"/>
    <property type="evidence" value="ECO:0007669"/>
    <property type="project" value="TreeGrafter"/>
</dbReference>
<dbReference type="Gene3D" id="1.50.40.10">
    <property type="entry name" value="Mitochondrial carrier domain"/>
    <property type="match status" value="1"/>
</dbReference>
<dbReference type="GO" id="GO:0080122">
    <property type="term" value="F:AMP transmembrane transporter activity"/>
    <property type="evidence" value="ECO:0007669"/>
    <property type="project" value="TreeGrafter"/>
</dbReference>
<keyword evidence="7 9" id="KW-0472">Membrane</keyword>
<feature type="transmembrane region" description="Helical" evidence="11">
    <location>
        <begin position="173"/>
        <end position="195"/>
    </location>
</feature>
<evidence type="ECO:0000256" key="2">
    <source>
        <dbReference type="ARBA" id="ARBA00006375"/>
    </source>
</evidence>
<feature type="transmembrane region" description="Helical" evidence="11">
    <location>
        <begin position="66"/>
        <end position="84"/>
    </location>
</feature>
<protein>
    <recommendedName>
        <fullName evidence="14">Peroxisomal membrane protein PMP47B</fullName>
    </recommendedName>
</protein>
<dbReference type="InterPro" id="IPR018108">
    <property type="entry name" value="MCP_transmembrane"/>
</dbReference>
<comment type="subcellular location">
    <subcellularLocation>
        <location evidence="1">Peroxisome membrane</location>
        <topology evidence="1">Multi-pass membrane protein</topology>
    </subcellularLocation>
</comment>
<keyword evidence="5" id="KW-0677">Repeat</keyword>
<keyword evidence="4 9" id="KW-0812">Transmembrane</keyword>
<keyword evidence="6 11" id="KW-1133">Transmembrane helix</keyword>